<comment type="caution">
    <text evidence="2">The sequence shown here is derived from an EMBL/GenBank/DDBJ whole genome shotgun (WGS) entry which is preliminary data.</text>
</comment>
<evidence type="ECO:0000313" key="3">
    <source>
        <dbReference type="Proteomes" id="UP000320085"/>
    </source>
</evidence>
<evidence type="ECO:0000313" key="2">
    <source>
        <dbReference type="EMBL" id="TQN44927.1"/>
    </source>
</evidence>
<dbReference type="EMBL" id="VFQF01000003">
    <property type="protein sequence ID" value="TQN44927.1"/>
    <property type="molecule type" value="Genomic_DNA"/>
</dbReference>
<reference evidence="2 3" key="1">
    <citation type="submission" date="2019-06" db="EMBL/GenBank/DDBJ databases">
        <title>Sequencing the genomes of 1000 actinobacteria strains.</title>
        <authorList>
            <person name="Klenk H.-P."/>
        </authorList>
    </citation>
    <scope>NUCLEOTIDE SEQUENCE [LARGE SCALE GENOMIC DNA]</scope>
    <source>
        <strain evidence="2 3">DSM 21776</strain>
    </source>
</reference>
<dbReference type="RefSeq" id="WP_141824222.1">
    <property type="nucleotide sequence ID" value="NZ_BAAAQC010000009.1"/>
</dbReference>
<feature type="compositionally biased region" description="Polar residues" evidence="1">
    <location>
        <begin position="46"/>
        <end position="56"/>
    </location>
</feature>
<name>A0A543PLH7_9MICO</name>
<evidence type="ECO:0000256" key="1">
    <source>
        <dbReference type="SAM" id="MobiDB-lite"/>
    </source>
</evidence>
<dbReference type="Proteomes" id="UP000320085">
    <property type="component" value="Unassembled WGS sequence"/>
</dbReference>
<protein>
    <submittedName>
        <fullName evidence="2">Uncharacterized protein</fullName>
    </submittedName>
</protein>
<dbReference type="AlphaFoldDB" id="A0A543PLH7"/>
<proteinExistence type="predicted"/>
<gene>
    <name evidence="2" type="ORF">FHX52_4151</name>
</gene>
<feature type="region of interest" description="Disordered" evidence="1">
    <location>
        <begin position="46"/>
        <end position="76"/>
    </location>
</feature>
<sequence length="272" mass="28918">MIVSSIRAFFTKLSPVAQFIVKAVFLLGALGSIAGGYYAWKQSTQAPDQGGTSRVAPQSIAPGTGSNPTNPPHDISTAAPLAARWQLGTCLVGENPTNCSLPHDAEVFSQNGDCSAAELIRYAGGHPDIEVLLSRLETRPIESGALDCQVSGLRGLDYRSSIRGTLGKSSGDALRRCTDPGTTEETPCSKPHRREVFYFGPISESSGVACEQRLNEYIGRVSQDLFKDIEIADGQIDGNYFCAVDVRGSNVLTGSVRSLADNTLPIAPAVRD</sequence>
<organism evidence="2 3">
    <name type="scientific">Humibacillus xanthopallidus</name>
    <dbReference type="NCBI Taxonomy" id="412689"/>
    <lineage>
        <taxon>Bacteria</taxon>
        <taxon>Bacillati</taxon>
        <taxon>Actinomycetota</taxon>
        <taxon>Actinomycetes</taxon>
        <taxon>Micrococcales</taxon>
        <taxon>Intrasporangiaceae</taxon>
        <taxon>Humibacillus</taxon>
    </lineage>
</organism>
<accession>A0A543PLH7</accession>